<protein>
    <submittedName>
        <fullName evidence="2">Regulator Ustilago maydis 1 protein</fullName>
    </submittedName>
</protein>
<evidence type="ECO:0000313" key="2">
    <source>
        <dbReference type="EMBL" id="VWO94866.1"/>
    </source>
</evidence>
<evidence type="ECO:0000256" key="1">
    <source>
        <dbReference type="SAM" id="MobiDB-lite"/>
    </source>
</evidence>
<dbReference type="EMBL" id="LR724291">
    <property type="protein sequence ID" value="VWO94866.1"/>
    <property type="molecule type" value="Genomic_DNA"/>
</dbReference>
<dbReference type="GO" id="GO:0005737">
    <property type="term" value="C:cytoplasm"/>
    <property type="evidence" value="ECO:0007669"/>
    <property type="project" value="TreeGrafter"/>
</dbReference>
<organism evidence="2">
    <name type="scientific">Ganoderma boninense</name>
    <dbReference type="NCBI Taxonomy" id="34458"/>
    <lineage>
        <taxon>Eukaryota</taxon>
        <taxon>Fungi</taxon>
        <taxon>Dikarya</taxon>
        <taxon>Basidiomycota</taxon>
        <taxon>Agaricomycotina</taxon>
        <taxon>Agaricomycetes</taxon>
        <taxon>Polyporales</taxon>
        <taxon>Polyporaceae</taxon>
        <taxon>Ganoderma</taxon>
    </lineage>
</organism>
<dbReference type="AlphaFoldDB" id="A0A5K1JTA6"/>
<dbReference type="GO" id="GO:1990023">
    <property type="term" value="C:mitotic spindle midzone"/>
    <property type="evidence" value="ECO:0007669"/>
    <property type="project" value="TreeGrafter"/>
</dbReference>
<feature type="region of interest" description="Disordered" evidence="1">
    <location>
        <begin position="397"/>
        <end position="427"/>
    </location>
</feature>
<feature type="region of interest" description="Disordered" evidence="1">
    <location>
        <begin position="471"/>
        <end position="599"/>
    </location>
</feature>
<gene>
    <name evidence="2" type="primary">Q9HFW4</name>
</gene>
<sequence length="697" mass="77410">MSTTITSLLNSLHTHLQSQTQLLPTLHAQLGLPPTALHDELSALQQQLTQCVESQIDLRRKQVDEWMEKCSTVEEDCLRYANALGSHLKSSGPSVGEIRKEQVLPRRFELISEYQEKLRQLEQLLNITSRITSLANTLGRDFYSSDILEPTPAVGEDDPFGSIPFHFDVYPYVDPNTRMPPQAYYSPPFLSDDTPHTTETDHQRVFAKFVARMEELSDEDLPDSNTAIGLEGVEPTPALMAWAEATRTDLEETKRRREAHIQTMYDQLEALWRRLGVTDADMDAFVEAQRGTTDVTIKAYEEELERMLELKRERMGTFIENARTEITKLWDDLMVGEEERADFAPFVDDEHTEELLSLHEEEIRRLKDERRLKGPLLSSIKKYFDICEDEKELAAAASDQSRLLGRGPRDPGRLLREEKMRKRVTKEKPRLEQDLLVSLPTWEAETGRIFFVHGISMLQFLMETVSAADKENGNKRAKGRAGSVPPRATTPNSTNHLAPSTSGHGKSGVVTPAVRPASTLGSSQSVPNKRPRLGDSTSVHTNRAPLGSHRGPSINRASSPTKIPVPGKTPTTASSSLPRPVPLAMPVPKPGTAHHGLGHGRVPSAQQLGASHAAYQPSHRAVSYMSTSSLSSSTYSSSRYGGPAAAAAVVAKKASRARRESFKPRPSVDENWAADIALGGRRWAGLAGTVHEEDEEY</sequence>
<dbReference type="PANTHER" id="PTHR19321">
    <property type="entry name" value="PROTEIN REGULATOR OF CYTOKINESIS 1 PRC1-RELATED"/>
    <property type="match status" value="1"/>
</dbReference>
<feature type="compositionally biased region" description="Pro residues" evidence="1">
    <location>
        <begin position="579"/>
        <end position="589"/>
    </location>
</feature>
<accession>A0A5K1JTA6</accession>
<name>A0A5K1JTA6_9APHY</name>
<feature type="compositionally biased region" description="Polar residues" evidence="1">
    <location>
        <begin position="489"/>
        <end position="504"/>
    </location>
</feature>
<dbReference type="GO" id="GO:0051256">
    <property type="term" value="P:mitotic spindle midzone assembly"/>
    <property type="evidence" value="ECO:0007669"/>
    <property type="project" value="TreeGrafter"/>
</dbReference>
<dbReference type="PANTHER" id="PTHR19321:SF41">
    <property type="entry name" value="FASCETTO-RELATED"/>
    <property type="match status" value="1"/>
</dbReference>
<dbReference type="InterPro" id="IPR007145">
    <property type="entry name" value="MAP65_Ase1_PRC1"/>
</dbReference>
<dbReference type="GO" id="GO:0008017">
    <property type="term" value="F:microtubule binding"/>
    <property type="evidence" value="ECO:0007669"/>
    <property type="project" value="InterPro"/>
</dbReference>
<dbReference type="Gene3D" id="1.20.58.1520">
    <property type="match status" value="1"/>
</dbReference>
<proteinExistence type="predicted"/>
<reference evidence="2" key="1">
    <citation type="submission" date="2019-10" db="EMBL/GenBank/DDBJ databases">
        <authorList>
            <person name="Nor Muhammad N."/>
        </authorList>
    </citation>
    <scope>NUCLEOTIDE SEQUENCE</scope>
</reference>
<feature type="compositionally biased region" description="Basic and acidic residues" evidence="1">
    <location>
        <begin position="407"/>
        <end position="427"/>
    </location>
</feature>
<dbReference type="Pfam" id="PF03999">
    <property type="entry name" value="MAP65_ASE1"/>
    <property type="match status" value="1"/>
</dbReference>